<dbReference type="Proteomes" id="UP000837857">
    <property type="component" value="Chromosome 4"/>
</dbReference>
<proteinExistence type="predicted"/>
<accession>A0ABN8IUT4</accession>
<evidence type="ECO:0000256" key="1">
    <source>
        <dbReference type="SAM" id="MobiDB-lite"/>
    </source>
</evidence>
<gene>
    <name evidence="2" type="ORF">IPOD504_LOCUS13276</name>
</gene>
<organism evidence="2 3">
    <name type="scientific">Iphiclides podalirius</name>
    <name type="common">scarce swallowtail</name>
    <dbReference type="NCBI Taxonomy" id="110791"/>
    <lineage>
        <taxon>Eukaryota</taxon>
        <taxon>Metazoa</taxon>
        <taxon>Ecdysozoa</taxon>
        <taxon>Arthropoda</taxon>
        <taxon>Hexapoda</taxon>
        <taxon>Insecta</taxon>
        <taxon>Pterygota</taxon>
        <taxon>Neoptera</taxon>
        <taxon>Endopterygota</taxon>
        <taxon>Lepidoptera</taxon>
        <taxon>Glossata</taxon>
        <taxon>Ditrysia</taxon>
        <taxon>Papilionoidea</taxon>
        <taxon>Papilionidae</taxon>
        <taxon>Papilioninae</taxon>
        <taxon>Iphiclides</taxon>
    </lineage>
</organism>
<feature type="region of interest" description="Disordered" evidence="1">
    <location>
        <begin position="1"/>
        <end position="25"/>
    </location>
</feature>
<keyword evidence="3" id="KW-1185">Reference proteome</keyword>
<sequence length="98" mass="10110">MPPGRTNAGGAGRRAGGRVSDNYGGRLSSGDSVASLLASTVTINLAVSGPVTPPAATARRVHDFDYASPESCVTAETVRRSRVAKFSVPSVSVQPLRR</sequence>
<protein>
    <submittedName>
        <fullName evidence="2">Uncharacterized protein</fullName>
    </submittedName>
</protein>
<reference evidence="2" key="1">
    <citation type="submission" date="2022-03" db="EMBL/GenBank/DDBJ databases">
        <authorList>
            <person name="Martin H S."/>
        </authorList>
    </citation>
    <scope>NUCLEOTIDE SEQUENCE</scope>
</reference>
<name>A0ABN8IUT4_9NEOP</name>
<feature type="non-terminal residue" evidence="2">
    <location>
        <position position="1"/>
    </location>
</feature>
<evidence type="ECO:0000313" key="2">
    <source>
        <dbReference type="EMBL" id="CAH2066093.1"/>
    </source>
</evidence>
<evidence type="ECO:0000313" key="3">
    <source>
        <dbReference type="Proteomes" id="UP000837857"/>
    </source>
</evidence>
<dbReference type="EMBL" id="OW152816">
    <property type="protein sequence ID" value="CAH2066093.1"/>
    <property type="molecule type" value="Genomic_DNA"/>
</dbReference>